<name>A0A328WJJ9_9FLAO</name>
<comment type="caution">
    <text evidence="2">The sequence shown here is derived from an EMBL/GenBank/DDBJ whole genome shotgun (WGS) entry which is preliminary data.</text>
</comment>
<feature type="signal peptide" evidence="1">
    <location>
        <begin position="1"/>
        <end position="23"/>
    </location>
</feature>
<feature type="chain" id="PRO_5016256965" description="GLPGLI family protein" evidence="1">
    <location>
        <begin position="24"/>
        <end position="209"/>
    </location>
</feature>
<dbReference type="RefSeq" id="WP_112087363.1">
    <property type="nucleotide sequence ID" value="NZ_QLSV01000021.1"/>
</dbReference>
<evidence type="ECO:0000313" key="2">
    <source>
        <dbReference type="EMBL" id="RAR46360.1"/>
    </source>
</evidence>
<evidence type="ECO:0008006" key="4">
    <source>
        <dbReference type="Google" id="ProtNLM"/>
    </source>
</evidence>
<accession>A0A328WJJ9</accession>
<evidence type="ECO:0000313" key="3">
    <source>
        <dbReference type="Proteomes" id="UP000249518"/>
    </source>
</evidence>
<proteinExistence type="predicted"/>
<gene>
    <name evidence="2" type="ORF">B0I10_1216</name>
</gene>
<keyword evidence="1" id="KW-0732">Signal</keyword>
<sequence>MIKKQLFHIILLALTFFSFCVAAQTSSYIVTATKDTIDVDKFDIQTKKVKIKINDDKKVYDYEALTALYDAKRQKHYEKISPVYVEYKGPSGKTFFAERLTKGKVQIYKCLMNQLYIPVTNSIGGVAGGSNSFFVYYIGLEGLAPEMLCYYEIEMSKEEYKLYKLYLHSSDTIQKEIEALFFSEEDKKEDAVINLVERYNQWWKKYKLE</sequence>
<protein>
    <recommendedName>
        <fullName evidence="4">GLPGLI family protein</fullName>
    </recommendedName>
</protein>
<reference evidence="2 3" key="1">
    <citation type="submission" date="2018-06" db="EMBL/GenBank/DDBJ databases">
        <title>Genomic Encyclopedia of Type Strains, Phase III (KMG-III): the genomes of soil and plant-associated and newly described type strains.</title>
        <authorList>
            <person name="Whitman W."/>
        </authorList>
    </citation>
    <scope>NUCLEOTIDE SEQUENCE [LARGE SCALE GENOMIC DNA]</scope>
    <source>
        <strain evidence="2 3">CGMCC 1.12504</strain>
    </source>
</reference>
<dbReference type="AlphaFoldDB" id="A0A328WJJ9"/>
<dbReference type="OrthoDB" id="9969362at2"/>
<organism evidence="2 3">
    <name type="scientific">Flavobacterium lacus</name>
    <dbReference type="NCBI Taxonomy" id="1353778"/>
    <lineage>
        <taxon>Bacteria</taxon>
        <taxon>Pseudomonadati</taxon>
        <taxon>Bacteroidota</taxon>
        <taxon>Flavobacteriia</taxon>
        <taxon>Flavobacteriales</taxon>
        <taxon>Flavobacteriaceae</taxon>
        <taxon>Flavobacterium</taxon>
    </lineage>
</organism>
<dbReference type="Proteomes" id="UP000249518">
    <property type="component" value="Unassembled WGS sequence"/>
</dbReference>
<keyword evidence="3" id="KW-1185">Reference proteome</keyword>
<evidence type="ECO:0000256" key="1">
    <source>
        <dbReference type="SAM" id="SignalP"/>
    </source>
</evidence>
<dbReference type="EMBL" id="QLSV01000021">
    <property type="protein sequence ID" value="RAR46360.1"/>
    <property type="molecule type" value="Genomic_DNA"/>
</dbReference>